<sequence length="792" mass="89527">MPSPGPVSPTHEGLFWDLHRKLGECYQADVQTARLAGRITSSEPLGEVMNLPSMSRQMSSLSARSENQLAVRSRGSRGSEASEQGVAPLRPELPAVAPPRALPNRLSLRSNPTYSREVDLGSKSEEHGHQNSYLSGDSHAEERAVQRIHSGTASKALRFDEAKDFQMKVPDSGSLAEEDTPEKSKGTDGSPSSPKSPSPRLYTDQSDMFQPRSCWHLDLVNMSFMRRKSNLTMNSRSGFSLTSAESIHEIRVALTVKQHKDFLVIHPHATFKICWDMMGMLFLLRDIFFIPLQLFDVPAAYLMQWLDTTSLIFWTLDIFLSFFTGYYQKGRLELKHRKIACNYVKTWFFLDVLVVGIDWWFSVQPTNGAEGVARVTKSIRSARFLRMFRLIRLSKMSKVSILMREQISSEAGIIYFGILLVILRMFVLQHVIACGWFGIGELATEEENRSWILTHGFRERTFQYQYSTCLHWAFAQLGMGSVEIEAETTQERIFCIGVAFVGLISFSTLVSTVTSLMSNLQKAQDQEQQLFRDLRRFLHQNDIPIDLSQRVTRFLQHAYRLQTSRSVDSEVAIFQLLSKSLNAELQFTRYKNCLYSLALCRKILSSGAAVEAETVAQKLAVRTLSTVPLAQNDFVFQRGTVAHTCYFALENNLEYVRERGNRKSVEEGTLISELALWTPWVHVGGLVTKEMNRVVAIDVESFCACVAEIHEVQEQAIYLAQHIVEAMNDESQDLTDLWQYHVEDASELSHKISATGDPFSPLMRFWHSCAGFARARMGPKEVHVVPAGSGPG</sequence>
<dbReference type="PANTHER" id="PTHR45689">
    <property type="entry name" value="I[[H]] CHANNEL, ISOFORM E"/>
    <property type="match status" value="1"/>
</dbReference>
<dbReference type="EMBL" id="CAXAMM010003158">
    <property type="protein sequence ID" value="CAK8998796.1"/>
    <property type="molecule type" value="Genomic_DNA"/>
</dbReference>
<proteinExistence type="predicted"/>
<dbReference type="PANTHER" id="PTHR45689:SF5">
    <property type="entry name" value="I[[H]] CHANNEL, ISOFORM E"/>
    <property type="match status" value="1"/>
</dbReference>
<accession>A0ABP0IA61</accession>
<gene>
    <name evidence="1" type="ORF">SCF082_LOCUS5782</name>
</gene>
<dbReference type="PROSITE" id="PS50042">
    <property type="entry name" value="CNMP_BINDING_3"/>
    <property type="match status" value="1"/>
</dbReference>
<evidence type="ECO:0000313" key="2">
    <source>
        <dbReference type="Proteomes" id="UP001642464"/>
    </source>
</evidence>
<comment type="caution">
    <text evidence="1">The sequence shown here is derived from an EMBL/GenBank/DDBJ whole genome shotgun (WGS) entry which is preliminary data.</text>
</comment>
<keyword evidence="2" id="KW-1185">Reference proteome</keyword>
<dbReference type="Proteomes" id="UP001642464">
    <property type="component" value="Unassembled WGS sequence"/>
</dbReference>
<organism evidence="1 2">
    <name type="scientific">Durusdinium trenchii</name>
    <dbReference type="NCBI Taxonomy" id="1381693"/>
    <lineage>
        <taxon>Eukaryota</taxon>
        <taxon>Sar</taxon>
        <taxon>Alveolata</taxon>
        <taxon>Dinophyceae</taxon>
        <taxon>Suessiales</taxon>
        <taxon>Symbiodiniaceae</taxon>
        <taxon>Durusdinium</taxon>
    </lineage>
</organism>
<evidence type="ECO:0000313" key="1">
    <source>
        <dbReference type="EMBL" id="CAK8998796.1"/>
    </source>
</evidence>
<dbReference type="Gene3D" id="1.10.287.630">
    <property type="entry name" value="Helix hairpin bin"/>
    <property type="match status" value="1"/>
</dbReference>
<dbReference type="InterPro" id="IPR051413">
    <property type="entry name" value="K/Na_HCN_channel"/>
</dbReference>
<name>A0ABP0IA61_9DINO</name>
<dbReference type="InterPro" id="IPR000595">
    <property type="entry name" value="cNMP-bd_dom"/>
</dbReference>
<dbReference type="SUPFAM" id="SSF51206">
    <property type="entry name" value="cAMP-binding domain-like"/>
    <property type="match status" value="1"/>
</dbReference>
<dbReference type="Gene3D" id="1.10.287.70">
    <property type="match status" value="1"/>
</dbReference>
<dbReference type="SUPFAM" id="SSF81324">
    <property type="entry name" value="Voltage-gated potassium channels"/>
    <property type="match status" value="1"/>
</dbReference>
<reference evidence="1 2" key="1">
    <citation type="submission" date="2024-02" db="EMBL/GenBank/DDBJ databases">
        <authorList>
            <person name="Chen Y."/>
            <person name="Shah S."/>
            <person name="Dougan E. K."/>
            <person name="Thang M."/>
            <person name="Chan C."/>
        </authorList>
    </citation>
    <scope>NUCLEOTIDE SEQUENCE [LARGE SCALE GENOMIC DNA]</scope>
</reference>
<dbReference type="InterPro" id="IPR018490">
    <property type="entry name" value="cNMP-bd_dom_sf"/>
</dbReference>
<protein>
    <submittedName>
        <fullName evidence="1">Potassium/sodium hyperpolarization-activated cyclic nucleotide-gated channel 4 (Brain cyclic nucleotide-gated channel 3) (BCNG-3)</fullName>
    </submittedName>
</protein>